<comment type="similarity">
    <text evidence="1 4">Belongs to the CMC family.</text>
</comment>
<keyword evidence="4" id="KW-0143">Chaperone</keyword>
<keyword evidence="4" id="KW-0999">Mitochondrion inner membrane</keyword>
<keyword evidence="4" id="KW-0472">Membrane</keyword>
<keyword evidence="3" id="KW-1015">Disulfide bond</keyword>
<dbReference type="PANTHER" id="PTHR22977">
    <property type="entry name" value="COX ASSEMBLY MITOCHONDRIAL PROTEIN"/>
    <property type="match status" value="1"/>
</dbReference>
<proteinExistence type="inferred from homology"/>
<reference evidence="5" key="1">
    <citation type="submission" date="2015-01" db="EMBL/GenBank/DDBJ databases">
        <authorList>
            <person name="Durling Mikael"/>
        </authorList>
    </citation>
    <scope>NUCLEOTIDE SEQUENCE</scope>
</reference>
<evidence type="ECO:0000256" key="4">
    <source>
        <dbReference type="RuleBase" id="RU364104"/>
    </source>
</evidence>
<keyword evidence="2 4" id="KW-0496">Mitochondrion</keyword>
<accession>A0A0B7JUM0</accession>
<evidence type="ECO:0000256" key="3">
    <source>
        <dbReference type="ARBA" id="ARBA00023157"/>
    </source>
</evidence>
<dbReference type="InterPro" id="IPR013892">
    <property type="entry name" value="Cyt_c_biogenesis_Cmc1-like"/>
</dbReference>
<gene>
    <name evidence="5" type="ORF">BN869_000003077_1</name>
</gene>
<evidence type="ECO:0000256" key="1">
    <source>
        <dbReference type="ARBA" id="ARBA00007347"/>
    </source>
</evidence>
<dbReference type="EMBL" id="CDPU01000006">
    <property type="protein sequence ID" value="CEO47022.1"/>
    <property type="molecule type" value="Genomic_DNA"/>
</dbReference>
<evidence type="ECO:0000313" key="5">
    <source>
        <dbReference type="EMBL" id="CEO47022.1"/>
    </source>
</evidence>
<sequence length="78" mass="8534">MHPHLHTKNAMACDEVITALEECHAQGFLHKAVGSCNSAKDAVDECLRAQRAKVQADNRAIARAKRDKLKAAQKELGL</sequence>
<comment type="function">
    <text evidence="4">Required for mitochondrial cytochrome c oxidase (COX) assembly and respiration.</text>
</comment>
<evidence type="ECO:0000256" key="2">
    <source>
        <dbReference type="ARBA" id="ARBA00023128"/>
    </source>
</evidence>
<dbReference type="AlphaFoldDB" id="A0A0B7JUM0"/>
<name>A0A0B7JUM0_BIOOC</name>
<dbReference type="PANTHER" id="PTHR22977:SF1">
    <property type="entry name" value="COX ASSEMBLY MITOCHONDRIAL PROTEIN 2 HOMOLOG"/>
    <property type="match status" value="1"/>
</dbReference>
<comment type="subcellular location">
    <subcellularLocation>
        <location evidence="4">Mitochondrion inner membrane</location>
    </subcellularLocation>
</comment>
<protein>
    <recommendedName>
        <fullName evidence="4">COX assembly mitochondrial protein</fullName>
    </recommendedName>
</protein>
<dbReference type="GO" id="GO:0005743">
    <property type="term" value="C:mitochondrial inner membrane"/>
    <property type="evidence" value="ECO:0007669"/>
    <property type="project" value="UniProtKB-SubCell"/>
</dbReference>
<organism evidence="5">
    <name type="scientific">Bionectria ochroleuca</name>
    <name type="common">Gliocladium roseum</name>
    <dbReference type="NCBI Taxonomy" id="29856"/>
    <lineage>
        <taxon>Eukaryota</taxon>
        <taxon>Fungi</taxon>
        <taxon>Dikarya</taxon>
        <taxon>Ascomycota</taxon>
        <taxon>Pezizomycotina</taxon>
        <taxon>Sordariomycetes</taxon>
        <taxon>Hypocreomycetidae</taxon>
        <taxon>Hypocreales</taxon>
        <taxon>Bionectriaceae</taxon>
        <taxon>Clonostachys</taxon>
    </lineage>
</organism>
<dbReference type="Pfam" id="PF08583">
    <property type="entry name" value="Cmc1"/>
    <property type="match status" value="1"/>
</dbReference>